<dbReference type="EMBL" id="JYDP01003105">
    <property type="protein sequence ID" value="KRY96141.1"/>
    <property type="molecule type" value="Genomic_DNA"/>
</dbReference>
<dbReference type="AlphaFoldDB" id="A0A0V1GD17"/>
<evidence type="ECO:0000313" key="2">
    <source>
        <dbReference type="EMBL" id="KRY99358.1"/>
    </source>
</evidence>
<reference evidence="1 3" key="1">
    <citation type="submission" date="2015-01" db="EMBL/GenBank/DDBJ databases">
        <title>Evolution of Trichinella species and genotypes.</title>
        <authorList>
            <person name="Korhonen P.K."/>
            <person name="Edoardo P."/>
            <person name="Giuseppe L.R."/>
            <person name="Gasser R.B."/>
        </authorList>
    </citation>
    <scope>NUCLEOTIDE SEQUENCE [LARGE SCALE GENOMIC DNA]</scope>
    <source>
        <strain evidence="1">ISS1029</strain>
    </source>
</reference>
<organism evidence="1 3">
    <name type="scientific">Trichinella zimbabwensis</name>
    <dbReference type="NCBI Taxonomy" id="268475"/>
    <lineage>
        <taxon>Eukaryota</taxon>
        <taxon>Metazoa</taxon>
        <taxon>Ecdysozoa</taxon>
        <taxon>Nematoda</taxon>
        <taxon>Enoplea</taxon>
        <taxon>Dorylaimia</taxon>
        <taxon>Trichinellida</taxon>
        <taxon>Trichinellidae</taxon>
        <taxon>Trichinella</taxon>
    </lineage>
</organism>
<name>A0A0V1GD17_9BILA</name>
<evidence type="ECO:0000313" key="1">
    <source>
        <dbReference type="EMBL" id="KRY96141.1"/>
    </source>
</evidence>
<keyword evidence="3" id="KW-1185">Reference proteome</keyword>
<sequence>MAFSQIVYILTKFLISDLRQSSPFLNFQIVLLGSARLLDTTLELLSKLHLTDFQFKVEYAD</sequence>
<protein>
    <submittedName>
        <fullName evidence="1">Uncharacterized protein</fullName>
    </submittedName>
</protein>
<evidence type="ECO:0000313" key="3">
    <source>
        <dbReference type="Proteomes" id="UP000055024"/>
    </source>
</evidence>
<proteinExistence type="predicted"/>
<dbReference type="Proteomes" id="UP000055024">
    <property type="component" value="Unassembled WGS sequence"/>
</dbReference>
<comment type="caution">
    <text evidence="1">The sequence shown here is derived from an EMBL/GenBank/DDBJ whole genome shotgun (WGS) entry which is preliminary data.</text>
</comment>
<dbReference type="EMBL" id="JYDP01000884">
    <property type="protein sequence ID" value="KRY99358.1"/>
    <property type="molecule type" value="Genomic_DNA"/>
</dbReference>
<gene>
    <name evidence="1" type="ORF">T11_16673</name>
    <name evidence="2" type="ORF">T11_16715</name>
</gene>
<accession>A0A0V1GD17</accession>